<evidence type="ECO:0000256" key="3">
    <source>
        <dbReference type="ARBA" id="ARBA00011534"/>
    </source>
</evidence>
<proteinExistence type="predicted"/>
<accession>A0A9W4HL13</accession>
<evidence type="ECO:0000313" key="14">
    <source>
        <dbReference type="Proteomes" id="UP001153618"/>
    </source>
</evidence>
<dbReference type="GO" id="GO:0005737">
    <property type="term" value="C:cytoplasm"/>
    <property type="evidence" value="ECO:0007669"/>
    <property type="project" value="TreeGrafter"/>
</dbReference>
<evidence type="ECO:0000313" key="13">
    <source>
        <dbReference type="EMBL" id="CAG8048633.1"/>
    </source>
</evidence>
<dbReference type="GO" id="GO:0005524">
    <property type="term" value="F:ATP binding"/>
    <property type="evidence" value="ECO:0007669"/>
    <property type="project" value="InterPro"/>
</dbReference>
<dbReference type="Proteomes" id="UP001153618">
    <property type="component" value="Unassembled WGS sequence"/>
</dbReference>
<dbReference type="GO" id="GO:0000781">
    <property type="term" value="C:chromosome, telomeric region"/>
    <property type="evidence" value="ECO:0007669"/>
    <property type="project" value="UniProtKB-SubCell"/>
</dbReference>
<comment type="catalytic activity">
    <reaction evidence="10">
        <text>L-threonyl-[protein] + ATP = O-phospho-L-threonyl-[protein] + ADP + H(+)</text>
        <dbReference type="Rhea" id="RHEA:46608"/>
        <dbReference type="Rhea" id="RHEA-COMP:11060"/>
        <dbReference type="Rhea" id="RHEA-COMP:11605"/>
        <dbReference type="ChEBI" id="CHEBI:15378"/>
        <dbReference type="ChEBI" id="CHEBI:30013"/>
        <dbReference type="ChEBI" id="CHEBI:30616"/>
        <dbReference type="ChEBI" id="CHEBI:61977"/>
        <dbReference type="ChEBI" id="CHEBI:456216"/>
        <dbReference type="EC" id="2.7.11.1"/>
    </reaction>
</comment>
<protein>
    <recommendedName>
        <fullName evidence="6">EKC/KEOPS complex subunit BUD32</fullName>
        <ecNumber evidence="4">2.7.11.1</ecNumber>
    </recommendedName>
    <alternativeName>
        <fullName evidence="8 9">Atypical Serine/threonine protein kinase BUD32</fullName>
    </alternativeName>
    <alternativeName>
        <fullName evidence="5">EKC/KEOPS complex subunit bud32</fullName>
    </alternativeName>
</protein>
<keyword evidence="14" id="KW-1185">Reference proteome</keyword>
<evidence type="ECO:0000256" key="6">
    <source>
        <dbReference type="ARBA" id="ARBA00019973"/>
    </source>
</evidence>
<evidence type="ECO:0000256" key="4">
    <source>
        <dbReference type="ARBA" id="ARBA00012513"/>
    </source>
</evidence>
<dbReference type="OrthoDB" id="1668230at2759"/>
<dbReference type="PANTHER" id="PTHR24361:SF769">
    <property type="entry name" value="MITOGEN-ACTIVATED PROTEIN KINASE KINASE 7-RELATED"/>
    <property type="match status" value="1"/>
</dbReference>
<dbReference type="InterPro" id="IPR008266">
    <property type="entry name" value="Tyr_kinase_AS"/>
</dbReference>
<comment type="catalytic activity">
    <reaction evidence="11">
        <text>L-seryl-[protein] + ATP = O-phospho-L-seryl-[protein] + ADP + H(+)</text>
        <dbReference type="Rhea" id="RHEA:17989"/>
        <dbReference type="Rhea" id="RHEA-COMP:9863"/>
        <dbReference type="Rhea" id="RHEA-COMP:11604"/>
        <dbReference type="ChEBI" id="CHEBI:15378"/>
        <dbReference type="ChEBI" id="CHEBI:29999"/>
        <dbReference type="ChEBI" id="CHEBI:30616"/>
        <dbReference type="ChEBI" id="CHEBI:83421"/>
        <dbReference type="ChEBI" id="CHEBI:456216"/>
        <dbReference type="EC" id="2.7.11.1"/>
    </reaction>
</comment>
<dbReference type="EMBL" id="CAJVOS010000016">
    <property type="protein sequence ID" value="CAG8048633.1"/>
    <property type="molecule type" value="Genomic_DNA"/>
</dbReference>
<reference evidence="13" key="1">
    <citation type="submission" date="2021-07" db="EMBL/GenBank/DDBJ databases">
        <authorList>
            <person name="Branca A.L. A."/>
        </authorList>
    </citation>
    <scope>NUCLEOTIDE SEQUENCE</scope>
</reference>
<evidence type="ECO:0000259" key="12">
    <source>
        <dbReference type="PROSITE" id="PS50011"/>
    </source>
</evidence>
<evidence type="ECO:0000256" key="2">
    <source>
        <dbReference type="ARBA" id="ARBA00004574"/>
    </source>
</evidence>
<dbReference type="InterPro" id="IPR011009">
    <property type="entry name" value="Kinase-like_dom_sf"/>
</dbReference>
<keyword evidence="7" id="KW-0779">Telomere</keyword>
<dbReference type="AlphaFoldDB" id="A0A9W4HL13"/>
<evidence type="ECO:0000256" key="11">
    <source>
        <dbReference type="ARBA" id="ARBA00048679"/>
    </source>
</evidence>
<comment type="function">
    <text evidence="1">Component of the EKC/KEOPS complex that is required for the formation of a threonylcarbamoyl group on adenosine at position 37 (t(6)A37) in tRNAs that read codons beginning with adenine. The complex is probably involved in the transfer of the threonylcarbamoyl moiety of threonylcarbamoyl-AMP (TC-AMP) to the N6 group of A37. BUD32 has ATPase activity in the context of the EKC/KEOPS complex and likely plays a supporting role to the catalytic subunit KAE1. The EKC/KEOPS complex also promotes both telomere uncapping and telomere elongation. The complex is required for efficient recruitment of transcriptional coactivators.</text>
</comment>
<evidence type="ECO:0000256" key="5">
    <source>
        <dbReference type="ARBA" id="ARBA00013948"/>
    </source>
</evidence>
<evidence type="ECO:0000256" key="10">
    <source>
        <dbReference type="ARBA" id="ARBA00047899"/>
    </source>
</evidence>
<evidence type="ECO:0000256" key="7">
    <source>
        <dbReference type="ARBA" id="ARBA00022895"/>
    </source>
</evidence>
<dbReference type="EC" id="2.7.11.1" evidence="4"/>
<dbReference type="SUPFAM" id="SSF56112">
    <property type="entry name" value="Protein kinase-like (PK-like)"/>
    <property type="match status" value="1"/>
</dbReference>
<gene>
    <name evidence="13" type="ORF">POLS_LOCUS3193</name>
</gene>
<evidence type="ECO:0000256" key="1">
    <source>
        <dbReference type="ARBA" id="ARBA00003747"/>
    </source>
</evidence>
<dbReference type="GO" id="GO:0004674">
    <property type="term" value="F:protein serine/threonine kinase activity"/>
    <property type="evidence" value="ECO:0007669"/>
    <property type="project" value="UniProtKB-EC"/>
</dbReference>
<dbReference type="InterPro" id="IPR053235">
    <property type="entry name" value="Ser_Thr_kinase"/>
</dbReference>
<comment type="subcellular location">
    <subcellularLocation>
        <location evidence="2">Chromosome</location>
        <location evidence="2">Telomere</location>
    </subcellularLocation>
</comment>
<dbReference type="PANTHER" id="PTHR24361">
    <property type="entry name" value="MITOGEN-ACTIVATED KINASE KINASE KINASE"/>
    <property type="match status" value="1"/>
</dbReference>
<organism evidence="13 14">
    <name type="scientific">Penicillium olsonii</name>
    <dbReference type="NCBI Taxonomy" id="99116"/>
    <lineage>
        <taxon>Eukaryota</taxon>
        <taxon>Fungi</taxon>
        <taxon>Dikarya</taxon>
        <taxon>Ascomycota</taxon>
        <taxon>Pezizomycotina</taxon>
        <taxon>Eurotiomycetes</taxon>
        <taxon>Eurotiomycetidae</taxon>
        <taxon>Eurotiales</taxon>
        <taxon>Aspergillaceae</taxon>
        <taxon>Penicillium</taxon>
    </lineage>
</organism>
<dbReference type="PROSITE" id="PS00109">
    <property type="entry name" value="PROTEIN_KINASE_TYR"/>
    <property type="match status" value="1"/>
</dbReference>
<keyword evidence="7" id="KW-0158">Chromosome</keyword>
<evidence type="ECO:0000256" key="9">
    <source>
        <dbReference type="ARBA" id="ARBA00033194"/>
    </source>
</evidence>
<dbReference type="InterPro" id="IPR000719">
    <property type="entry name" value="Prot_kinase_dom"/>
</dbReference>
<comment type="subunit">
    <text evidence="3">Component of the EKC/KEOPS complex composed of at least BUD32, CGI121, GON7, KAE1 and PCC1; the whole complex dimerizes.</text>
</comment>
<feature type="domain" description="Protein kinase" evidence="12">
    <location>
        <begin position="15"/>
        <end position="275"/>
    </location>
</feature>
<dbReference type="Gene3D" id="1.10.510.10">
    <property type="entry name" value="Transferase(Phosphotransferase) domain 1"/>
    <property type="match status" value="1"/>
</dbReference>
<name>A0A9W4HL13_PENOL</name>
<evidence type="ECO:0000256" key="8">
    <source>
        <dbReference type="ARBA" id="ARBA00030980"/>
    </source>
</evidence>
<dbReference type="PROSITE" id="PS50011">
    <property type="entry name" value="PROTEIN_KINASE_DOM"/>
    <property type="match status" value="1"/>
</dbReference>
<comment type="caution">
    <text evidence="13">The sequence shown here is derived from an EMBL/GenBank/DDBJ whole genome shotgun (WGS) entry which is preliminary data.</text>
</comment>
<sequence>MDHRDFLLDDLGRRIQSSTIIHLGEYALVVRRFDTAIKMPVVHTYDADTSINVCRAQLRQEQRIYRCLQPDLRQELQGVVPCTAVWGNTIELQYMSQGTLGQMLESRGVPSLPLQRRWLYQLAIGLDSIHSRRILHNDIAPRNLLLDDSLNIKFTDFGVSSIVPKNEDMHDFMDGYNCSMWTDLIQLGSVFYAILGGQRSVVNIYPNHGAFAEYPPLDTLPDVSHMWAAGVIEDCWNPRELHGGAREVVQRIKNVVSYYEDLEAGCTNLGMKRPR</sequence>
<dbReference type="Pfam" id="PF00069">
    <property type="entry name" value="Pkinase"/>
    <property type="match status" value="1"/>
</dbReference>